<dbReference type="Gene3D" id="3.40.50.1360">
    <property type="match status" value="1"/>
</dbReference>
<dbReference type="Pfam" id="PF01182">
    <property type="entry name" value="Glucosamine_iso"/>
    <property type="match status" value="1"/>
</dbReference>
<dbReference type="NCBIfam" id="TIGR01198">
    <property type="entry name" value="pgl"/>
    <property type="match status" value="1"/>
</dbReference>
<evidence type="ECO:0000256" key="7">
    <source>
        <dbReference type="RuleBase" id="RU365095"/>
    </source>
</evidence>
<dbReference type="InterPro" id="IPR037171">
    <property type="entry name" value="NagB/RpiA_transferase-like"/>
</dbReference>
<dbReference type="SUPFAM" id="SSF100950">
    <property type="entry name" value="NagB/RpiA/CoA transferase-like"/>
    <property type="match status" value="1"/>
</dbReference>
<evidence type="ECO:0000313" key="9">
    <source>
        <dbReference type="EMBL" id="TFV40860.1"/>
    </source>
</evidence>
<name>A0A4Y9LB90_9BRAD</name>
<evidence type="ECO:0000256" key="3">
    <source>
        <dbReference type="ARBA" id="ARBA00004961"/>
    </source>
</evidence>
<comment type="pathway">
    <text evidence="3 7">Carbohydrate degradation; pentose phosphate pathway; D-ribulose 5-phosphate from D-glucose 6-phosphate (oxidative stage): step 2/3.</text>
</comment>
<dbReference type="AlphaFoldDB" id="A0A4Y9LB90"/>
<comment type="catalytic activity">
    <reaction evidence="1 7">
        <text>6-phospho-D-glucono-1,5-lactone + H2O = 6-phospho-D-gluconate + H(+)</text>
        <dbReference type="Rhea" id="RHEA:12556"/>
        <dbReference type="ChEBI" id="CHEBI:15377"/>
        <dbReference type="ChEBI" id="CHEBI:15378"/>
        <dbReference type="ChEBI" id="CHEBI:57955"/>
        <dbReference type="ChEBI" id="CHEBI:58759"/>
        <dbReference type="EC" id="3.1.1.31"/>
    </reaction>
</comment>
<dbReference type="Proteomes" id="UP000298225">
    <property type="component" value="Unassembled WGS sequence"/>
</dbReference>
<dbReference type="EMBL" id="SPQU01000003">
    <property type="protein sequence ID" value="TFV40860.1"/>
    <property type="molecule type" value="Genomic_DNA"/>
</dbReference>
<dbReference type="InterPro" id="IPR006148">
    <property type="entry name" value="Glc/Gal-6P_isomerase"/>
</dbReference>
<evidence type="ECO:0000259" key="8">
    <source>
        <dbReference type="Pfam" id="PF01182"/>
    </source>
</evidence>
<evidence type="ECO:0000256" key="6">
    <source>
        <dbReference type="ARBA" id="ARBA00020337"/>
    </source>
</evidence>
<dbReference type="PANTHER" id="PTHR11054">
    <property type="entry name" value="6-PHOSPHOGLUCONOLACTONASE"/>
    <property type="match status" value="1"/>
</dbReference>
<dbReference type="CDD" id="cd01400">
    <property type="entry name" value="6PGL"/>
    <property type="match status" value="1"/>
</dbReference>
<protein>
    <recommendedName>
        <fullName evidence="6 7">6-phosphogluconolactonase</fullName>
        <shortName evidence="7">6PGL</shortName>
        <ecNumber evidence="5 7">3.1.1.31</ecNumber>
    </recommendedName>
</protein>
<evidence type="ECO:0000256" key="2">
    <source>
        <dbReference type="ARBA" id="ARBA00002681"/>
    </source>
</evidence>
<comment type="caution">
    <text evidence="9">The sequence shown here is derived from an EMBL/GenBank/DDBJ whole genome shotgun (WGS) entry which is preliminary data.</text>
</comment>
<evidence type="ECO:0000256" key="5">
    <source>
        <dbReference type="ARBA" id="ARBA00013198"/>
    </source>
</evidence>
<reference evidence="9 10" key="1">
    <citation type="submission" date="2019-03" db="EMBL/GenBank/DDBJ databases">
        <title>Bradyrhizobium strains diversity isolated from Chamaecrista fasciculata.</title>
        <authorList>
            <person name="Urquiaga M.C.O."/>
            <person name="Hungria M."/>
            <person name="Delamuta J.R.M."/>
        </authorList>
    </citation>
    <scope>NUCLEOTIDE SEQUENCE [LARGE SCALE GENOMIC DNA]</scope>
    <source>
        <strain evidence="9 10">CNPSo 3424</strain>
    </source>
</reference>
<comment type="similarity">
    <text evidence="4 7">Belongs to the glucosamine/galactosamine-6-phosphate isomerase family. 6-phosphogluconolactonase subfamily.</text>
</comment>
<dbReference type="GO" id="GO:0005975">
    <property type="term" value="P:carbohydrate metabolic process"/>
    <property type="evidence" value="ECO:0007669"/>
    <property type="project" value="UniProtKB-UniRule"/>
</dbReference>
<evidence type="ECO:0000256" key="4">
    <source>
        <dbReference type="ARBA" id="ARBA00010662"/>
    </source>
</evidence>
<dbReference type="GO" id="GO:0017057">
    <property type="term" value="F:6-phosphogluconolactonase activity"/>
    <property type="evidence" value="ECO:0007669"/>
    <property type="project" value="UniProtKB-UniRule"/>
</dbReference>
<sequence>MMAAAVQPKLIVEADAEALARAAAERVMARIAANSGRIAICLTGGSSPKKLYQLLGSEAWRGRIPWQRVHWFIGDERFVPASDPLNNMAVARATFLDRNAASSHIHPIPTATETPEQSAEVYARELRAFYGSESLDPSRPLFDLVLMGAGPDGHTASLFPGFPEIEETERWVVGVPRANVAPFVPRVSLTLPALASCCEMLFEIAGHDKQPILTRLLNGETLPALRARSTGETVWLVDRAALPEGIRGPR</sequence>
<dbReference type="PANTHER" id="PTHR11054:SF0">
    <property type="entry name" value="6-PHOSPHOGLUCONOLACTONASE"/>
    <property type="match status" value="1"/>
</dbReference>
<comment type="function">
    <text evidence="2 7">Hydrolysis of 6-phosphogluconolactone to 6-phosphogluconate.</text>
</comment>
<dbReference type="OrthoDB" id="9810967at2"/>
<dbReference type="GO" id="GO:0006098">
    <property type="term" value="P:pentose-phosphate shunt"/>
    <property type="evidence" value="ECO:0007669"/>
    <property type="project" value="UniProtKB-UniPathway"/>
</dbReference>
<dbReference type="InterPro" id="IPR039104">
    <property type="entry name" value="6PGL"/>
</dbReference>
<keyword evidence="10" id="KW-1185">Reference proteome</keyword>
<accession>A0A4Y9LB90</accession>
<evidence type="ECO:0000256" key="1">
    <source>
        <dbReference type="ARBA" id="ARBA00000832"/>
    </source>
</evidence>
<keyword evidence="7 9" id="KW-0378">Hydrolase</keyword>
<dbReference type="UniPathway" id="UPA00115">
    <property type="reaction ID" value="UER00409"/>
</dbReference>
<feature type="domain" description="Glucosamine/galactosamine-6-phosphate isomerase" evidence="8">
    <location>
        <begin position="15"/>
        <end position="235"/>
    </location>
</feature>
<organism evidence="9 10">
    <name type="scientific">Bradyrhizobium frederickii</name>
    <dbReference type="NCBI Taxonomy" id="2560054"/>
    <lineage>
        <taxon>Bacteria</taxon>
        <taxon>Pseudomonadati</taxon>
        <taxon>Pseudomonadota</taxon>
        <taxon>Alphaproteobacteria</taxon>
        <taxon>Hyphomicrobiales</taxon>
        <taxon>Nitrobacteraceae</taxon>
        <taxon>Bradyrhizobium</taxon>
    </lineage>
</organism>
<dbReference type="InterPro" id="IPR005900">
    <property type="entry name" value="6-phosphogluconolactonase_DevB"/>
</dbReference>
<proteinExistence type="inferred from homology"/>
<evidence type="ECO:0000313" key="10">
    <source>
        <dbReference type="Proteomes" id="UP000298225"/>
    </source>
</evidence>
<dbReference type="EC" id="3.1.1.31" evidence="5 7"/>
<gene>
    <name evidence="7 9" type="primary">pgl</name>
    <name evidence="9" type="ORF">E4K66_08460</name>
</gene>